<accession>A0A0A6X558</accession>
<protein>
    <submittedName>
        <fullName evidence="2">HNH endonuclease</fullName>
    </submittedName>
</protein>
<dbReference type="SMART" id="SM00507">
    <property type="entry name" value="HNHc"/>
    <property type="match status" value="1"/>
</dbReference>
<dbReference type="InterPro" id="IPR003615">
    <property type="entry name" value="HNH_nuc"/>
</dbReference>
<dbReference type="InterPro" id="IPR052892">
    <property type="entry name" value="NA-targeting_endonuclease"/>
</dbReference>
<sequence>MPDIRPTVGSSALVLNATYEPLCVVSVRRATILVLTAKAECVSDGDGILHSAHHTLPVPSVVRLTRYVKVPYRTHVGLSRRAVFARDGGRCAYCRGSAETIDHVFPRSRGGLHAWDNVVAACAKCNHSKGDKTPAELGWRLHTAPAAPRGVAWRVLGHRTPDPRWTDWLDLPAAPAEPAGTAQAA</sequence>
<keyword evidence="2" id="KW-0255">Endonuclease</keyword>
<proteinExistence type="predicted"/>
<dbReference type="GO" id="GO:0004519">
    <property type="term" value="F:endonuclease activity"/>
    <property type="evidence" value="ECO:0007669"/>
    <property type="project" value="UniProtKB-KW"/>
</dbReference>
<dbReference type="Proteomes" id="UP000054537">
    <property type="component" value="Unassembled WGS sequence"/>
</dbReference>
<evidence type="ECO:0000313" key="2">
    <source>
        <dbReference type="EMBL" id="KHD75242.1"/>
    </source>
</evidence>
<feature type="domain" description="HNH nuclease" evidence="1">
    <location>
        <begin position="78"/>
        <end position="127"/>
    </location>
</feature>
<dbReference type="Pfam" id="PF14279">
    <property type="entry name" value="HNH_5"/>
    <property type="match status" value="1"/>
</dbReference>
<gene>
    <name evidence="2" type="ORF">MB27_24280</name>
</gene>
<dbReference type="AlphaFoldDB" id="A0A0A6X558"/>
<keyword evidence="3" id="KW-1185">Reference proteome</keyword>
<dbReference type="RefSeq" id="WP_043528035.1">
    <property type="nucleotide sequence ID" value="NZ_BAABKU010000001.1"/>
</dbReference>
<evidence type="ECO:0000259" key="1">
    <source>
        <dbReference type="SMART" id="SM00507"/>
    </source>
</evidence>
<keyword evidence="2" id="KW-0378">Hydrolase</keyword>
<organism evidence="2 3">
    <name type="scientific">Actinoplanes utahensis</name>
    <dbReference type="NCBI Taxonomy" id="1869"/>
    <lineage>
        <taxon>Bacteria</taxon>
        <taxon>Bacillati</taxon>
        <taxon>Actinomycetota</taxon>
        <taxon>Actinomycetes</taxon>
        <taxon>Micromonosporales</taxon>
        <taxon>Micromonosporaceae</taxon>
        <taxon>Actinoplanes</taxon>
    </lineage>
</organism>
<dbReference type="EMBL" id="JRTT01000030">
    <property type="protein sequence ID" value="KHD75242.1"/>
    <property type="molecule type" value="Genomic_DNA"/>
</dbReference>
<reference evidence="2 3" key="1">
    <citation type="submission" date="2014-10" db="EMBL/GenBank/DDBJ databases">
        <title>Draft genome sequence of Actinoplanes utahensis NRRL 12052.</title>
        <authorList>
            <person name="Velasco-Bucheli B."/>
            <person name="del Cerro C."/>
            <person name="Hormigo D."/>
            <person name="Garcia J.L."/>
            <person name="Acebal C."/>
            <person name="Arroyo M."/>
            <person name="de la Mata I."/>
        </authorList>
    </citation>
    <scope>NUCLEOTIDE SEQUENCE [LARGE SCALE GENOMIC DNA]</scope>
    <source>
        <strain evidence="2 3">NRRL 12052</strain>
    </source>
</reference>
<dbReference type="CDD" id="cd00085">
    <property type="entry name" value="HNHc"/>
    <property type="match status" value="1"/>
</dbReference>
<dbReference type="Gene3D" id="1.10.30.50">
    <property type="match status" value="1"/>
</dbReference>
<comment type="caution">
    <text evidence="2">The sequence shown here is derived from an EMBL/GenBank/DDBJ whole genome shotgun (WGS) entry which is preliminary data.</text>
</comment>
<keyword evidence="2" id="KW-0540">Nuclease</keyword>
<dbReference type="eggNOG" id="COG1403">
    <property type="taxonomic scope" value="Bacteria"/>
</dbReference>
<dbReference type="PANTHER" id="PTHR33877">
    <property type="entry name" value="SLL1193 PROTEIN"/>
    <property type="match status" value="1"/>
</dbReference>
<evidence type="ECO:0000313" key="3">
    <source>
        <dbReference type="Proteomes" id="UP000054537"/>
    </source>
</evidence>
<dbReference type="STRING" id="1869.MB27_24280"/>
<name>A0A0A6X558_ACTUT</name>
<dbReference type="OrthoDB" id="9802901at2"/>
<dbReference type="PANTHER" id="PTHR33877:SF2">
    <property type="entry name" value="OS07G0170200 PROTEIN"/>
    <property type="match status" value="1"/>
</dbReference>
<dbReference type="InterPro" id="IPR029471">
    <property type="entry name" value="HNH_5"/>
</dbReference>